<dbReference type="InterPro" id="IPR011078">
    <property type="entry name" value="PyrdxlP_homeostasis"/>
</dbReference>
<dbReference type="Proteomes" id="UP000183952">
    <property type="component" value="Unassembled WGS sequence"/>
</dbReference>
<feature type="domain" description="Alanine racemase N-terminal" evidence="5">
    <location>
        <begin position="12"/>
        <end position="225"/>
    </location>
</feature>
<dbReference type="PANTHER" id="PTHR10146:SF14">
    <property type="entry name" value="PYRIDOXAL PHOSPHATE HOMEOSTASIS PROTEIN"/>
    <property type="match status" value="1"/>
</dbReference>
<dbReference type="STRING" id="1121331.SAMN02745248_00648"/>
<dbReference type="AlphaFoldDB" id="A0A1M6L717"/>
<comment type="function">
    <text evidence="2">Pyridoxal 5'-phosphate (PLP)-binding protein, which is involved in PLP homeostasis.</text>
</comment>
<dbReference type="OrthoDB" id="9804072at2"/>
<dbReference type="PROSITE" id="PS01211">
    <property type="entry name" value="UPF0001"/>
    <property type="match status" value="1"/>
</dbReference>
<dbReference type="Gene3D" id="3.20.20.10">
    <property type="entry name" value="Alanine racemase"/>
    <property type="match status" value="1"/>
</dbReference>
<proteinExistence type="inferred from homology"/>
<evidence type="ECO:0000259" key="5">
    <source>
        <dbReference type="Pfam" id="PF01168"/>
    </source>
</evidence>
<evidence type="ECO:0000256" key="4">
    <source>
        <dbReference type="RuleBase" id="RU004514"/>
    </source>
</evidence>
<sequence length="231" mass="26663">MIRIQGGNDVSISQRLQEIKSTLGKDTTLVCVSKTKPAMLIQEAYDSGQMDFGENKVQEFLKKYDQLPKDIRWHFVGTLQKNKVKYIVDKIFLLQSLDSLELAREVEKWCSKKEVMLNCLVQINLGREEAKHGIYPEEITSFLEQCRAFHHICIRGIMIVIPKGEEIQCKCFFKQAKQIFSKAVSLNQDNISLEILSMGMSNDYEWAIEEGSNMVRVGQKIFGEREYNVKI</sequence>
<dbReference type="NCBIfam" id="TIGR00044">
    <property type="entry name" value="YggS family pyridoxal phosphate-dependent enzyme"/>
    <property type="match status" value="1"/>
</dbReference>
<dbReference type="GO" id="GO:0030170">
    <property type="term" value="F:pyridoxal phosphate binding"/>
    <property type="evidence" value="ECO:0007669"/>
    <property type="project" value="UniProtKB-UniRule"/>
</dbReference>
<name>A0A1M6L717_9CLOT</name>
<evidence type="ECO:0000313" key="6">
    <source>
        <dbReference type="EMBL" id="SHJ66967.1"/>
    </source>
</evidence>
<evidence type="ECO:0000256" key="2">
    <source>
        <dbReference type="HAMAP-Rule" id="MF_02087"/>
    </source>
</evidence>
<evidence type="ECO:0000313" key="7">
    <source>
        <dbReference type="Proteomes" id="UP000183952"/>
    </source>
</evidence>
<dbReference type="PIRSF" id="PIRSF004848">
    <property type="entry name" value="YBL036c_PLPDEIII"/>
    <property type="match status" value="1"/>
</dbReference>
<dbReference type="Pfam" id="PF01168">
    <property type="entry name" value="Ala_racemase_N"/>
    <property type="match status" value="1"/>
</dbReference>
<keyword evidence="1 2" id="KW-0663">Pyridoxal phosphate</keyword>
<gene>
    <name evidence="6" type="ORF">SAMN02745248_00648</name>
</gene>
<keyword evidence="7" id="KW-1185">Reference proteome</keyword>
<dbReference type="InterPro" id="IPR001608">
    <property type="entry name" value="Ala_racemase_N"/>
</dbReference>
<accession>A0A1M6L717</accession>
<comment type="similarity">
    <text evidence="2 4">Belongs to the pyridoxal phosphate-binding protein YggS/PROSC family.</text>
</comment>
<dbReference type="CDD" id="cd00635">
    <property type="entry name" value="PLPDE_III_YBL036c_like"/>
    <property type="match status" value="1"/>
</dbReference>
<evidence type="ECO:0000256" key="3">
    <source>
        <dbReference type="PIRSR" id="PIRSR004848-1"/>
    </source>
</evidence>
<organism evidence="6 7">
    <name type="scientific">Hathewaya proteolytica DSM 3090</name>
    <dbReference type="NCBI Taxonomy" id="1121331"/>
    <lineage>
        <taxon>Bacteria</taxon>
        <taxon>Bacillati</taxon>
        <taxon>Bacillota</taxon>
        <taxon>Clostridia</taxon>
        <taxon>Eubacteriales</taxon>
        <taxon>Clostridiaceae</taxon>
        <taxon>Hathewaya</taxon>
    </lineage>
</organism>
<comment type="cofactor">
    <cofactor evidence="3">
        <name>pyridoxal 5'-phosphate</name>
        <dbReference type="ChEBI" id="CHEBI:597326"/>
    </cofactor>
</comment>
<protein>
    <recommendedName>
        <fullName evidence="2">Pyridoxal phosphate homeostasis protein</fullName>
        <shortName evidence="2">PLP homeostasis protein</shortName>
    </recommendedName>
</protein>
<feature type="modified residue" description="N6-(pyridoxal phosphate)lysine" evidence="2 3">
    <location>
        <position position="34"/>
    </location>
</feature>
<dbReference type="InterPro" id="IPR029066">
    <property type="entry name" value="PLP-binding_barrel"/>
</dbReference>
<dbReference type="FunFam" id="3.20.20.10:FF:000018">
    <property type="entry name" value="Pyridoxal phosphate homeostasis protein"/>
    <property type="match status" value="1"/>
</dbReference>
<dbReference type="EMBL" id="FRAD01000005">
    <property type="protein sequence ID" value="SHJ66967.1"/>
    <property type="molecule type" value="Genomic_DNA"/>
</dbReference>
<reference evidence="6 7" key="1">
    <citation type="submission" date="2016-11" db="EMBL/GenBank/DDBJ databases">
        <authorList>
            <person name="Jaros S."/>
            <person name="Januszkiewicz K."/>
            <person name="Wedrychowicz H."/>
        </authorList>
    </citation>
    <scope>NUCLEOTIDE SEQUENCE [LARGE SCALE GENOMIC DNA]</scope>
    <source>
        <strain evidence="6 7">DSM 3090</strain>
    </source>
</reference>
<dbReference type="PANTHER" id="PTHR10146">
    <property type="entry name" value="PROLINE SYNTHETASE CO-TRANSCRIBED BACTERIAL HOMOLOG PROTEIN"/>
    <property type="match status" value="1"/>
</dbReference>
<evidence type="ECO:0000256" key="1">
    <source>
        <dbReference type="ARBA" id="ARBA00022898"/>
    </source>
</evidence>
<dbReference type="SUPFAM" id="SSF51419">
    <property type="entry name" value="PLP-binding barrel"/>
    <property type="match status" value="1"/>
</dbReference>
<dbReference type="HAMAP" id="MF_02087">
    <property type="entry name" value="PLP_homeostasis"/>
    <property type="match status" value="1"/>
</dbReference>